<protein>
    <recommendedName>
        <fullName evidence="4">GWxTD domain-containing protein</fullName>
    </recommendedName>
</protein>
<dbReference type="NCBIfam" id="TIGR04514">
    <property type="entry name" value="GWxTD_dom"/>
    <property type="match status" value="1"/>
</dbReference>
<comment type="caution">
    <text evidence="2">The sequence shown here is derived from an EMBL/GenBank/DDBJ whole genome shotgun (WGS) entry which is preliminary data.</text>
</comment>
<reference evidence="2 3" key="1">
    <citation type="journal article" date="2016" name="Nat. Commun.">
        <title>Thousands of microbial genomes shed light on interconnected biogeochemical processes in an aquifer system.</title>
        <authorList>
            <person name="Anantharaman K."/>
            <person name="Brown C.T."/>
            <person name="Hug L.A."/>
            <person name="Sharon I."/>
            <person name="Castelle C.J."/>
            <person name="Probst A.J."/>
            <person name="Thomas B.C."/>
            <person name="Singh A."/>
            <person name="Wilkins M.J."/>
            <person name="Karaoz U."/>
            <person name="Brodie E.L."/>
            <person name="Williams K.H."/>
            <person name="Hubbard S.S."/>
            <person name="Banfield J.F."/>
        </authorList>
    </citation>
    <scope>NUCLEOTIDE SEQUENCE [LARGE SCALE GENOMIC DNA]</scope>
</reference>
<sequence>MRAVILALILVLTLPLWSLAENQPAGKNYKKEFLERYDFFVTGKEKKEFKKLKTDEARDEFIANFWQIRDTNPDTPENEYKNLIDQRIADIEEEMFALRGFLFSSNRGLKGDPAQVYLYYGSPTSVTLLINGRSYVDIMLWIYADENNLEKFRFLFYKRHNLSNFVFFRPFSISSPLYDLIRVEGQYSVQDVYYELLESDGGQMVLLALQSFSDYGGINLEDALKTPMPAALTAEKEGARVVSPAVSSGVKPEDRLDNKAWNSFLPMLFKIENGDSGKPVVKLLMRNDAPDWSVDGNGIVCDVGLHVYISGPKAGKKPLVYDRALRFHGPKTALTDYAKGYFAVNMDELNGIIGDLASGRYCLRFRLENLATGKYNAQERCVDIP</sequence>
<evidence type="ECO:0008006" key="4">
    <source>
        <dbReference type="Google" id="ProtNLM"/>
    </source>
</evidence>
<name>A0A1F8F616_9BACT</name>
<feature type="chain" id="PRO_5009535485" description="GWxTD domain-containing protein" evidence="1">
    <location>
        <begin position="21"/>
        <end position="385"/>
    </location>
</feature>
<evidence type="ECO:0000313" key="2">
    <source>
        <dbReference type="EMBL" id="OGN08591.1"/>
    </source>
</evidence>
<dbReference type="AlphaFoldDB" id="A0A1F8F616"/>
<organism evidence="2 3">
    <name type="scientific">Candidatus Yanofskybacteria bacterium RIFCSPHIGHO2_01_FULL_45_42</name>
    <dbReference type="NCBI Taxonomy" id="1802671"/>
    <lineage>
        <taxon>Bacteria</taxon>
        <taxon>Candidatus Yanofskyibacteriota</taxon>
    </lineage>
</organism>
<accession>A0A1F8F616</accession>
<feature type="signal peptide" evidence="1">
    <location>
        <begin position="1"/>
        <end position="20"/>
    </location>
</feature>
<evidence type="ECO:0000256" key="1">
    <source>
        <dbReference type="SAM" id="SignalP"/>
    </source>
</evidence>
<dbReference type="EMBL" id="MGJL01000001">
    <property type="protein sequence ID" value="OGN08591.1"/>
    <property type="molecule type" value="Genomic_DNA"/>
</dbReference>
<evidence type="ECO:0000313" key="3">
    <source>
        <dbReference type="Proteomes" id="UP000178023"/>
    </source>
</evidence>
<dbReference type="Proteomes" id="UP000178023">
    <property type="component" value="Unassembled WGS sequence"/>
</dbReference>
<dbReference type="InterPro" id="IPR030959">
    <property type="entry name" value="GWxTD_dom"/>
</dbReference>
<proteinExistence type="predicted"/>
<keyword evidence="1" id="KW-0732">Signal</keyword>
<gene>
    <name evidence="2" type="ORF">A2750_03375</name>
</gene>